<dbReference type="AlphaFoldDB" id="A0A915ELR4"/>
<evidence type="ECO:0000313" key="2">
    <source>
        <dbReference type="WBParaSite" id="jg6718"/>
    </source>
</evidence>
<organism evidence="1 2">
    <name type="scientific">Ditylenchus dipsaci</name>
    <dbReference type="NCBI Taxonomy" id="166011"/>
    <lineage>
        <taxon>Eukaryota</taxon>
        <taxon>Metazoa</taxon>
        <taxon>Ecdysozoa</taxon>
        <taxon>Nematoda</taxon>
        <taxon>Chromadorea</taxon>
        <taxon>Rhabditida</taxon>
        <taxon>Tylenchina</taxon>
        <taxon>Tylenchomorpha</taxon>
        <taxon>Sphaerularioidea</taxon>
        <taxon>Anguinidae</taxon>
        <taxon>Anguininae</taxon>
        <taxon>Ditylenchus</taxon>
    </lineage>
</organism>
<sequence>MDVVNYFLNTWINLSLSTWYEGASNFASTNNGLESRNAELKKITLRKKLGLAEFMKTVESTMDLWSTRPEKQYPAEVPKITYAEFAEAYEFKKGLEQSDVMQLHKFADSETHILVF</sequence>
<reference evidence="2" key="1">
    <citation type="submission" date="2022-11" db="UniProtKB">
        <authorList>
            <consortium name="WormBaseParasite"/>
        </authorList>
    </citation>
    <scope>IDENTIFICATION</scope>
</reference>
<dbReference type="Proteomes" id="UP000887574">
    <property type="component" value="Unplaced"/>
</dbReference>
<evidence type="ECO:0000313" key="1">
    <source>
        <dbReference type="Proteomes" id="UP000887574"/>
    </source>
</evidence>
<keyword evidence="1" id="KW-1185">Reference proteome</keyword>
<dbReference type="WBParaSite" id="jg6718">
    <property type="protein sequence ID" value="jg6718"/>
    <property type="gene ID" value="jg6718"/>
</dbReference>
<protein>
    <submittedName>
        <fullName evidence="2">Transposase</fullName>
    </submittedName>
</protein>
<proteinExistence type="predicted"/>
<name>A0A915ELR4_9BILA</name>
<accession>A0A915ELR4</accession>